<dbReference type="STRING" id="1918946.VPAL9027_01311"/>
<gene>
    <name evidence="1" type="ORF">VPAL9027_01311</name>
</gene>
<accession>A0A1R4B363</accession>
<reference evidence="1 2" key="1">
    <citation type="submission" date="2017-02" db="EMBL/GenBank/DDBJ databases">
        <authorList>
            <person name="Peterson S.W."/>
        </authorList>
    </citation>
    <scope>NUCLEOTIDE SEQUENCE [LARGE SCALE GENOMIC DNA]</scope>
    <source>
        <strain evidence="1 2">CECT 9027</strain>
    </source>
</reference>
<organism evidence="1 2">
    <name type="scientific">Vibrio palustris</name>
    <dbReference type="NCBI Taxonomy" id="1918946"/>
    <lineage>
        <taxon>Bacteria</taxon>
        <taxon>Pseudomonadati</taxon>
        <taxon>Pseudomonadota</taxon>
        <taxon>Gammaproteobacteria</taxon>
        <taxon>Vibrionales</taxon>
        <taxon>Vibrionaceae</taxon>
        <taxon>Vibrio</taxon>
    </lineage>
</organism>
<protein>
    <submittedName>
        <fullName evidence="1">Uncharacterized protein</fullName>
    </submittedName>
</protein>
<sequence>MTHEYVMGVNYAYLTTDKKEKKTLISHCD</sequence>
<dbReference type="Proteomes" id="UP000189475">
    <property type="component" value="Unassembled WGS sequence"/>
</dbReference>
<proteinExistence type="predicted"/>
<evidence type="ECO:0000313" key="1">
    <source>
        <dbReference type="EMBL" id="SJL83345.1"/>
    </source>
</evidence>
<name>A0A1R4B363_9VIBR</name>
<dbReference type="AlphaFoldDB" id="A0A1R4B363"/>
<evidence type="ECO:0000313" key="2">
    <source>
        <dbReference type="Proteomes" id="UP000189475"/>
    </source>
</evidence>
<dbReference type="EMBL" id="FUFT01000002">
    <property type="protein sequence ID" value="SJL83345.1"/>
    <property type="molecule type" value="Genomic_DNA"/>
</dbReference>
<keyword evidence="2" id="KW-1185">Reference proteome</keyword>